<organism evidence="2 3">
    <name type="scientific">Methylovirgula ligni</name>
    <dbReference type="NCBI Taxonomy" id="569860"/>
    <lineage>
        <taxon>Bacteria</taxon>
        <taxon>Pseudomonadati</taxon>
        <taxon>Pseudomonadota</taxon>
        <taxon>Alphaproteobacteria</taxon>
        <taxon>Hyphomicrobiales</taxon>
        <taxon>Beijerinckiaceae</taxon>
        <taxon>Methylovirgula</taxon>
    </lineage>
</organism>
<protein>
    <recommendedName>
        <fullName evidence="4">NHL repeat-containing protein</fullName>
    </recommendedName>
</protein>
<accession>A0A3D9YZY4</accession>
<comment type="caution">
    <text evidence="2">The sequence shown here is derived from an EMBL/GenBank/DDBJ whole genome shotgun (WGS) entry which is preliminary data.</text>
</comment>
<proteinExistence type="predicted"/>
<gene>
    <name evidence="2" type="ORF">DES32_0940</name>
</gene>
<keyword evidence="3" id="KW-1185">Reference proteome</keyword>
<dbReference type="Gene3D" id="2.130.10.10">
    <property type="entry name" value="YVTN repeat-like/Quinoprotein amine dehydrogenase"/>
    <property type="match status" value="1"/>
</dbReference>
<feature type="signal peptide" evidence="1">
    <location>
        <begin position="1"/>
        <end position="27"/>
    </location>
</feature>
<dbReference type="AlphaFoldDB" id="A0A3D9YZY4"/>
<name>A0A3D9YZY4_9HYPH</name>
<dbReference type="Proteomes" id="UP000256900">
    <property type="component" value="Unassembled WGS sequence"/>
</dbReference>
<reference evidence="2 3" key="1">
    <citation type="submission" date="2018-08" db="EMBL/GenBank/DDBJ databases">
        <title>Genomic Encyclopedia of Type Strains, Phase IV (KMG-IV): sequencing the most valuable type-strain genomes for metagenomic binning, comparative biology and taxonomic classification.</title>
        <authorList>
            <person name="Goeker M."/>
        </authorList>
    </citation>
    <scope>NUCLEOTIDE SEQUENCE [LARGE SCALE GENOMIC DNA]</scope>
    <source>
        <strain evidence="2 3">BW863</strain>
    </source>
</reference>
<evidence type="ECO:0000313" key="3">
    <source>
        <dbReference type="Proteomes" id="UP000256900"/>
    </source>
</evidence>
<keyword evidence="1" id="KW-0732">Signal</keyword>
<dbReference type="SUPFAM" id="SSF63829">
    <property type="entry name" value="Calcium-dependent phosphotriesterase"/>
    <property type="match status" value="1"/>
</dbReference>
<evidence type="ECO:0000313" key="2">
    <source>
        <dbReference type="EMBL" id="REF87320.1"/>
    </source>
</evidence>
<dbReference type="InterPro" id="IPR015943">
    <property type="entry name" value="WD40/YVTN_repeat-like_dom_sf"/>
</dbReference>
<sequence>MSKSGNWISFAAVAALASALTAAPAAAKTNFLDTIKKNTTLGSTIPANGDVNPYAIIVAPYSTGTIKKDDVLVGNFNDKGNLQGVGTTIVDYNPATSKTTLFASVPKTLPSCPGGVGLTTAIAFLKAGYVIIGSLPSTDGTFKTTGPGCLIVFDSNGKFIKTLAGSKIDGPWGNTALVDHGKTATLFVSQIGAGKFPSVTQSGKLASVLRLELAIGKDGPAIKKETVIGDGFGERADKDVFVIGPTGLALIGSTLYVSDAVGNSVNAIPHALTRNDSAGTGTLISKDGLFKRPLALENAPNGNLLVINGLDGEIIEVDPASKKQVASRWINTNKAQTPPGSGNLFGVALTPDHKGFYYVNDDVNTLAVAR</sequence>
<evidence type="ECO:0000256" key="1">
    <source>
        <dbReference type="SAM" id="SignalP"/>
    </source>
</evidence>
<dbReference type="EMBL" id="QUMO01000002">
    <property type="protein sequence ID" value="REF87320.1"/>
    <property type="molecule type" value="Genomic_DNA"/>
</dbReference>
<evidence type="ECO:0008006" key="4">
    <source>
        <dbReference type="Google" id="ProtNLM"/>
    </source>
</evidence>
<feature type="chain" id="PRO_5017795599" description="NHL repeat-containing protein" evidence="1">
    <location>
        <begin position="28"/>
        <end position="370"/>
    </location>
</feature>
<dbReference type="RefSeq" id="WP_207206624.1">
    <property type="nucleotide sequence ID" value="NZ_CP025086.1"/>
</dbReference>